<name>A0AAV9CGZ6_ACOCL</name>
<accession>A0AAV9CGZ6</accession>
<proteinExistence type="predicted"/>
<dbReference type="AlphaFoldDB" id="A0AAV9CGZ6"/>
<dbReference type="PANTHER" id="PTHR35730">
    <property type="entry name" value="KINETOCHORE PROTEIN SPC24 HOMOLOG-RELATED"/>
    <property type="match status" value="1"/>
</dbReference>
<reference evidence="1" key="2">
    <citation type="submission" date="2023-06" db="EMBL/GenBank/DDBJ databases">
        <authorList>
            <person name="Ma L."/>
            <person name="Liu K.-W."/>
            <person name="Li Z."/>
            <person name="Hsiao Y.-Y."/>
            <person name="Qi Y."/>
            <person name="Fu T."/>
            <person name="Tang G."/>
            <person name="Zhang D."/>
            <person name="Sun W.-H."/>
            <person name="Liu D.-K."/>
            <person name="Li Y."/>
            <person name="Chen G.-Z."/>
            <person name="Liu X.-D."/>
            <person name="Liao X.-Y."/>
            <person name="Jiang Y.-T."/>
            <person name="Yu X."/>
            <person name="Hao Y."/>
            <person name="Huang J."/>
            <person name="Zhao X.-W."/>
            <person name="Ke S."/>
            <person name="Chen Y.-Y."/>
            <person name="Wu W.-L."/>
            <person name="Hsu J.-L."/>
            <person name="Lin Y.-F."/>
            <person name="Huang M.-D."/>
            <person name="Li C.-Y."/>
            <person name="Huang L."/>
            <person name="Wang Z.-W."/>
            <person name="Zhao X."/>
            <person name="Zhong W.-Y."/>
            <person name="Peng D.-H."/>
            <person name="Ahmad S."/>
            <person name="Lan S."/>
            <person name="Zhang J.-S."/>
            <person name="Tsai W.-C."/>
            <person name="Van De Peer Y."/>
            <person name="Liu Z.-J."/>
        </authorList>
    </citation>
    <scope>NUCLEOTIDE SEQUENCE</scope>
    <source>
        <strain evidence="1">CP</strain>
        <tissue evidence="1">Leaves</tissue>
    </source>
</reference>
<dbReference type="InterPro" id="IPR044951">
    <property type="entry name" value="SPC24-like"/>
</dbReference>
<dbReference type="Gene3D" id="3.30.160.570">
    <property type="entry name" value="Ncd80 complex, Spc24 subunit"/>
    <property type="match status" value="1"/>
</dbReference>
<sequence length="62" mass="7208">MKERMLSMCASVTKIIPCLDDETKISGYVVDRDKKKMEVFEFESANSSPIEICNMLWKMSLR</sequence>
<dbReference type="PANTHER" id="PTHR35730:SF2">
    <property type="entry name" value="KINETOCHORE PROTEIN SPC24 HOMOLOG-RELATED"/>
    <property type="match status" value="1"/>
</dbReference>
<dbReference type="EMBL" id="JAUJYO010000019">
    <property type="protein sequence ID" value="KAK1287999.1"/>
    <property type="molecule type" value="Genomic_DNA"/>
</dbReference>
<gene>
    <name evidence="1" type="ORF">QJS10_CPB19g01972</name>
</gene>
<organism evidence="1 2">
    <name type="scientific">Acorus calamus</name>
    <name type="common">Sweet flag</name>
    <dbReference type="NCBI Taxonomy" id="4465"/>
    <lineage>
        <taxon>Eukaryota</taxon>
        <taxon>Viridiplantae</taxon>
        <taxon>Streptophyta</taxon>
        <taxon>Embryophyta</taxon>
        <taxon>Tracheophyta</taxon>
        <taxon>Spermatophyta</taxon>
        <taxon>Magnoliopsida</taxon>
        <taxon>Liliopsida</taxon>
        <taxon>Acoraceae</taxon>
        <taxon>Acorus</taxon>
    </lineage>
</organism>
<evidence type="ECO:0000313" key="1">
    <source>
        <dbReference type="EMBL" id="KAK1287999.1"/>
    </source>
</evidence>
<reference evidence="1" key="1">
    <citation type="journal article" date="2023" name="Nat. Commun.">
        <title>Diploid and tetraploid genomes of Acorus and the evolution of monocots.</title>
        <authorList>
            <person name="Ma L."/>
            <person name="Liu K.W."/>
            <person name="Li Z."/>
            <person name="Hsiao Y.Y."/>
            <person name="Qi Y."/>
            <person name="Fu T."/>
            <person name="Tang G.D."/>
            <person name="Zhang D."/>
            <person name="Sun W.H."/>
            <person name="Liu D.K."/>
            <person name="Li Y."/>
            <person name="Chen G.Z."/>
            <person name="Liu X.D."/>
            <person name="Liao X.Y."/>
            <person name="Jiang Y.T."/>
            <person name="Yu X."/>
            <person name="Hao Y."/>
            <person name="Huang J."/>
            <person name="Zhao X.W."/>
            <person name="Ke S."/>
            <person name="Chen Y.Y."/>
            <person name="Wu W.L."/>
            <person name="Hsu J.L."/>
            <person name="Lin Y.F."/>
            <person name="Huang M.D."/>
            <person name="Li C.Y."/>
            <person name="Huang L."/>
            <person name="Wang Z.W."/>
            <person name="Zhao X."/>
            <person name="Zhong W.Y."/>
            <person name="Peng D.H."/>
            <person name="Ahmad S."/>
            <person name="Lan S."/>
            <person name="Zhang J.S."/>
            <person name="Tsai W.C."/>
            <person name="Van de Peer Y."/>
            <person name="Liu Z.J."/>
        </authorList>
    </citation>
    <scope>NUCLEOTIDE SEQUENCE</scope>
    <source>
        <strain evidence="1">CP</strain>
    </source>
</reference>
<evidence type="ECO:0000313" key="2">
    <source>
        <dbReference type="Proteomes" id="UP001180020"/>
    </source>
</evidence>
<dbReference type="GO" id="GO:0051983">
    <property type="term" value="P:regulation of chromosome segregation"/>
    <property type="evidence" value="ECO:0007669"/>
    <property type="project" value="InterPro"/>
</dbReference>
<dbReference type="Proteomes" id="UP001180020">
    <property type="component" value="Unassembled WGS sequence"/>
</dbReference>
<comment type="caution">
    <text evidence="1">The sequence shown here is derived from an EMBL/GenBank/DDBJ whole genome shotgun (WGS) entry which is preliminary data.</text>
</comment>
<protein>
    <submittedName>
        <fullName evidence="1">Uncharacterized protein</fullName>
    </submittedName>
</protein>
<keyword evidence="2" id="KW-1185">Reference proteome</keyword>